<evidence type="ECO:0000313" key="10">
    <source>
        <dbReference type="EMBL" id="CEK50635.1"/>
    </source>
</evidence>
<keyword evidence="7" id="KW-0539">Nucleus</keyword>
<comment type="similarity">
    <text evidence="2">Belongs to the mastermind family.</text>
</comment>
<organism evidence="10">
    <name type="scientific">Arion vulgaris</name>
    <dbReference type="NCBI Taxonomy" id="1028688"/>
    <lineage>
        <taxon>Eukaryota</taxon>
        <taxon>Metazoa</taxon>
        <taxon>Spiralia</taxon>
        <taxon>Lophotrochozoa</taxon>
        <taxon>Mollusca</taxon>
        <taxon>Gastropoda</taxon>
        <taxon>Heterobranchia</taxon>
        <taxon>Euthyneura</taxon>
        <taxon>Panpulmonata</taxon>
        <taxon>Eupulmonata</taxon>
        <taxon>Stylommatophora</taxon>
        <taxon>Helicina</taxon>
        <taxon>Arionoidea</taxon>
        <taxon>Arionidae</taxon>
        <taxon>Arion</taxon>
    </lineage>
</organism>
<reference evidence="10" key="1">
    <citation type="submission" date="2014-12" db="EMBL/GenBank/DDBJ databases">
        <title>Insight into the proteome of Arion vulgaris.</title>
        <authorList>
            <person name="Aradska J."/>
            <person name="Bulat T."/>
            <person name="Smidak R."/>
            <person name="Sarate P."/>
            <person name="Gangsoo J."/>
            <person name="Sialana F."/>
            <person name="Bilban M."/>
            <person name="Lubec G."/>
        </authorList>
    </citation>
    <scope>NUCLEOTIDE SEQUENCE</scope>
    <source>
        <tissue evidence="10">Skin</tissue>
    </source>
</reference>
<feature type="non-terminal residue" evidence="10">
    <location>
        <position position="101"/>
    </location>
</feature>
<dbReference type="EMBL" id="HACG01003770">
    <property type="protein sequence ID" value="CEK50635.1"/>
    <property type="molecule type" value="Transcribed_RNA"/>
</dbReference>
<protein>
    <recommendedName>
        <fullName evidence="9">Neurogenic mastermind-like N-terminal domain-containing protein</fullName>
    </recommendedName>
</protein>
<comment type="subcellular location">
    <subcellularLocation>
        <location evidence="1">Nucleus speckle</location>
    </subcellularLocation>
</comment>
<gene>
    <name evidence="10" type="primary">ORF11309</name>
</gene>
<keyword evidence="3" id="KW-0914">Notch signaling pathway</keyword>
<feature type="domain" description="Neurogenic mastermind-like N-terminal" evidence="9">
    <location>
        <begin position="1"/>
        <end position="59"/>
    </location>
</feature>
<evidence type="ECO:0000256" key="5">
    <source>
        <dbReference type="ARBA" id="ARBA00023159"/>
    </source>
</evidence>
<feature type="non-terminal residue" evidence="10">
    <location>
        <position position="1"/>
    </location>
</feature>
<sequence length="101" mass="11755">KRSEVFDKIRRRLELYRHHHSEAVSRYFDARPSTLEQQNQDTLLLRQRWLESKAKKAAKQSKSSRDSNHLQSDHRNLVVTKLKRKIDSVSAEANTASTVAA</sequence>
<evidence type="ECO:0000256" key="2">
    <source>
        <dbReference type="ARBA" id="ARBA00008081"/>
    </source>
</evidence>
<dbReference type="PANTHER" id="PTHR15692">
    <property type="entry name" value="MASTERMIND-LIKE"/>
    <property type="match status" value="1"/>
</dbReference>
<dbReference type="InterPro" id="IPR046369">
    <property type="entry name" value="MAML1-3"/>
</dbReference>
<evidence type="ECO:0000256" key="4">
    <source>
        <dbReference type="ARBA" id="ARBA00023015"/>
    </source>
</evidence>
<evidence type="ECO:0000256" key="6">
    <source>
        <dbReference type="ARBA" id="ARBA00023163"/>
    </source>
</evidence>
<dbReference type="Pfam" id="PF09596">
    <property type="entry name" value="MamL-1"/>
    <property type="match status" value="1"/>
</dbReference>
<dbReference type="InterPro" id="IPR019082">
    <property type="entry name" value="Mastermind-like_N"/>
</dbReference>
<keyword evidence="4" id="KW-0805">Transcription regulation</keyword>
<evidence type="ECO:0000256" key="7">
    <source>
        <dbReference type="ARBA" id="ARBA00023242"/>
    </source>
</evidence>
<evidence type="ECO:0000259" key="9">
    <source>
        <dbReference type="SMART" id="SM01275"/>
    </source>
</evidence>
<evidence type="ECO:0000256" key="8">
    <source>
        <dbReference type="SAM" id="MobiDB-lite"/>
    </source>
</evidence>
<feature type="compositionally biased region" description="Basic and acidic residues" evidence="8">
    <location>
        <begin position="63"/>
        <end position="76"/>
    </location>
</feature>
<feature type="region of interest" description="Disordered" evidence="8">
    <location>
        <begin position="54"/>
        <end position="77"/>
    </location>
</feature>
<keyword evidence="6" id="KW-0804">Transcription</keyword>
<proteinExistence type="inferred from homology"/>
<dbReference type="AlphaFoldDB" id="A0A0B6Y541"/>
<keyword evidence="5" id="KW-0010">Activator</keyword>
<name>A0A0B6Y541_9EUPU</name>
<dbReference type="Gene3D" id="6.10.250.970">
    <property type="match status" value="1"/>
</dbReference>
<dbReference type="InterPro" id="IPR046370">
    <property type="entry name" value="MAML_N_sf"/>
</dbReference>
<evidence type="ECO:0000256" key="1">
    <source>
        <dbReference type="ARBA" id="ARBA00004324"/>
    </source>
</evidence>
<dbReference type="SMART" id="SM01275">
    <property type="entry name" value="MamL-1"/>
    <property type="match status" value="1"/>
</dbReference>
<dbReference type="PANTHER" id="PTHR15692:SF20">
    <property type="entry name" value="NEUROGENIC MASTERMIND-LIKE N-TERMINAL DOMAIN-CONTAINING PROTEIN"/>
    <property type="match status" value="1"/>
</dbReference>
<dbReference type="GO" id="GO:0016607">
    <property type="term" value="C:nuclear speck"/>
    <property type="evidence" value="ECO:0007669"/>
    <property type="project" value="UniProtKB-SubCell"/>
</dbReference>
<evidence type="ECO:0000256" key="3">
    <source>
        <dbReference type="ARBA" id="ARBA00022976"/>
    </source>
</evidence>
<dbReference type="GO" id="GO:0003713">
    <property type="term" value="F:transcription coactivator activity"/>
    <property type="evidence" value="ECO:0007669"/>
    <property type="project" value="InterPro"/>
</dbReference>
<dbReference type="GO" id="GO:0007221">
    <property type="term" value="P:positive regulation of transcription of Notch receptor target"/>
    <property type="evidence" value="ECO:0007669"/>
    <property type="project" value="InterPro"/>
</dbReference>
<accession>A0A0B6Y541</accession>